<comment type="caution">
    <text evidence="1">The sequence shown here is derived from an EMBL/GenBank/DDBJ whole genome shotgun (WGS) entry which is preliminary data.</text>
</comment>
<keyword evidence="2" id="KW-1185">Reference proteome</keyword>
<organism evidence="1 2">
    <name type="scientific">Rotaria socialis</name>
    <dbReference type="NCBI Taxonomy" id="392032"/>
    <lineage>
        <taxon>Eukaryota</taxon>
        <taxon>Metazoa</taxon>
        <taxon>Spiralia</taxon>
        <taxon>Gnathifera</taxon>
        <taxon>Rotifera</taxon>
        <taxon>Eurotatoria</taxon>
        <taxon>Bdelloidea</taxon>
        <taxon>Philodinida</taxon>
        <taxon>Philodinidae</taxon>
        <taxon>Rotaria</taxon>
    </lineage>
</organism>
<sequence>EELVKLLIKPIYSQQKTTTSTVGAATNDHHPHLQQQQQQQLVVHRQAFYSIAKSFASLTVANLKESAYFVKKFQE</sequence>
<dbReference type="EMBL" id="CAJOBP010113045">
    <property type="protein sequence ID" value="CAF5007150.1"/>
    <property type="molecule type" value="Genomic_DNA"/>
</dbReference>
<name>A0A822AXB8_9BILA</name>
<dbReference type="Proteomes" id="UP000663873">
    <property type="component" value="Unassembled WGS sequence"/>
</dbReference>
<proteinExistence type="predicted"/>
<accession>A0A822AXB8</accession>
<reference evidence="1" key="1">
    <citation type="submission" date="2021-02" db="EMBL/GenBank/DDBJ databases">
        <authorList>
            <person name="Nowell W R."/>
        </authorList>
    </citation>
    <scope>NUCLEOTIDE SEQUENCE</scope>
</reference>
<evidence type="ECO:0000313" key="2">
    <source>
        <dbReference type="Proteomes" id="UP000663873"/>
    </source>
</evidence>
<feature type="non-terminal residue" evidence="1">
    <location>
        <position position="1"/>
    </location>
</feature>
<gene>
    <name evidence="1" type="ORF">UJA718_LOCUS50437</name>
</gene>
<dbReference type="AlphaFoldDB" id="A0A822AXB8"/>
<feature type="non-terminal residue" evidence="1">
    <location>
        <position position="75"/>
    </location>
</feature>
<protein>
    <submittedName>
        <fullName evidence="1">Uncharacterized protein</fullName>
    </submittedName>
</protein>
<evidence type="ECO:0000313" key="1">
    <source>
        <dbReference type="EMBL" id="CAF5007150.1"/>
    </source>
</evidence>